<proteinExistence type="predicted"/>
<accession>A0A2P2Q625</accession>
<dbReference type="AlphaFoldDB" id="A0A2P2Q625"/>
<reference evidence="1" key="1">
    <citation type="submission" date="2018-02" db="EMBL/GenBank/DDBJ databases">
        <title>Rhizophora mucronata_Transcriptome.</title>
        <authorList>
            <person name="Meera S.P."/>
            <person name="Sreeshan A."/>
            <person name="Augustine A."/>
        </authorList>
    </citation>
    <scope>NUCLEOTIDE SEQUENCE</scope>
    <source>
        <tissue evidence="1">Leaf</tissue>
    </source>
</reference>
<sequence>MLAIELLWEQLHNSFHDHLNQQPPILTTQGLHWPCSPLKFLAAQ</sequence>
<name>A0A2P2Q625_RHIMU</name>
<protein>
    <submittedName>
        <fullName evidence="1">Uncharacterized protein</fullName>
    </submittedName>
</protein>
<evidence type="ECO:0000313" key="1">
    <source>
        <dbReference type="EMBL" id="MBX62390.1"/>
    </source>
</evidence>
<dbReference type="EMBL" id="GGEC01081906">
    <property type="protein sequence ID" value="MBX62390.1"/>
    <property type="molecule type" value="Transcribed_RNA"/>
</dbReference>
<organism evidence="1">
    <name type="scientific">Rhizophora mucronata</name>
    <name type="common">Asiatic mangrove</name>
    <dbReference type="NCBI Taxonomy" id="61149"/>
    <lineage>
        <taxon>Eukaryota</taxon>
        <taxon>Viridiplantae</taxon>
        <taxon>Streptophyta</taxon>
        <taxon>Embryophyta</taxon>
        <taxon>Tracheophyta</taxon>
        <taxon>Spermatophyta</taxon>
        <taxon>Magnoliopsida</taxon>
        <taxon>eudicotyledons</taxon>
        <taxon>Gunneridae</taxon>
        <taxon>Pentapetalae</taxon>
        <taxon>rosids</taxon>
        <taxon>fabids</taxon>
        <taxon>Malpighiales</taxon>
        <taxon>Rhizophoraceae</taxon>
        <taxon>Rhizophora</taxon>
    </lineage>
</organism>